<evidence type="ECO:0000313" key="1">
    <source>
        <dbReference type="EMBL" id="QEL10467.1"/>
    </source>
</evidence>
<gene>
    <name evidence="1" type="ORF">FY550_04480</name>
</gene>
<reference evidence="1 2" key="1">
    <citation type="submission" date="2019-08" db="EMBL/GenBank/DDBJ databases">
        <title>Complete genome sequence of Kushneria sp. YCWA18, a halophilic phosphate-solubilizing bacterium isolated from Daqiao saltern in China.</title>
        <authorList>
            <person name="Du G.-X."/>
            <person name="Qu L.-Y."/>
        </authorList>
    </citation>
    <scope>NUCLEOTIDE SEQUENCE [LARGE SCALE GENOMIC DNA]</scope>
    <source>
        <strain evidence="1 2">YCWA18</strain>
    </source>
</reference>
<dbReference type="InterPro" id="IPR019251">
    <property type="entry name" value="DUF2231_TM"/>
</dbReference>
<keyword evidence="2" id="KW-1185">Reference proteome</keyword>
<dbReference type="OrthoDB" id="2873672at2"/>
<sequence>MIATAERTPRSGLAPLHGILLAGTFPLFLGAALSDYSYSSSFHIQWATFASWLIVGGLVFNGFALLFAIAGLFRSHGHRGSATIYCLLLLASGVLGFINALVHARDAWAMMPTGLVLSIVMTVLAFVASWIGYARLGAGGQS</sequence>
<proteinExistence type="predicted"/>
<dbReference type="KEGG" id="kuy:FY550_04480"/>
<dbReference type="EMBL" id="CP043420">
    <property type="protein sequence ID" value="QEL10467.1"/>
    <property type="molecule type" value="Genomic_DNA"/>
</dbReference>
<organism evidence="1 2">
    <name type="scientific">Kushneria phosphatilytica</name>
    <dbReference type="NCBI Taxonomy" id="657387"/>
    <lineage>
        <taxon>Bacteria</taxon>
        <taxon>Pseudomonadati</taxon>
        <taxon>Pseudomonadota</taxon>
        <taxon>Gammaproteobacteria</taxon>
        <taxon>Oceanospirillales</taxon>
        <taxon>Halomonadaceae</taxon>
        <taxon>Kushneria</taxon>
    </lineage>
</organism>
<evidence type="ECO:0000313" key="2">
    <source>
        <dbReference type="Proteomes" id="UP000322553"/>
    </source>
</evidence>
<dbReference type="Pfam" id="PF09990">
    <property type="entry name" value="DUF2231"/>
    <property type="match status" value="1"/>
</dbReference>
<accession>A0A1S1NZG1</accession>
<name>A0A1S1NZG1_9GAMM</name>
<dbReference type="STRING" id="657387.BH688_00735"/>
<protein>
    <submittedName>
        <fullName evidence="1">Uncharacterized protein</fullName>
    </submittedName>
</protein>
<dbReference type="RefSeq" id="WP_070975996.1">
    <property type="nucleotide sequence ID" value="NZ_CP043420.1"/>
</dbReference>
<dbReference type="Proteomes" id="UP000322553">
    <property type="component" value="Chromosome"/>
</dbReference>
<dbReference type="AlphaFoldDB" id="A0A1S1NZG1"/>